<dbReference type="InterPro" id="IPR029062">
    <property type="entry name" value="Class_I_gatase-like"/>
</dbReference>
<evidence type="ECO:0000313" key="4">
    <source>
        <dbReference type="Proteomes" id="UP000051291"/>
    </source>
</evidence>
<evidence type="ECO:0000259" key="2">
    <source>
        <dbReference type="Pfam" id="PF01965"/>
    </source>
</evidence>
<organism evidence="3 4">
    <name type="scientific">Ligilactobacillus araffinosus DSM 20653</name>
    <dbReference type="NCBI Taxonomy" id="1423820"/>
    <lineage>
        <taxon>Bacteria</taxon>
        <taxon>Bacillati</taxon>
        <taxon>Bacillota</taxon>
        <taxon>Bacilli</taxon>
        <taxon>Lactobacillales</taxon>
        <taxon>Lactobacillaceae</taxon>
        <taxon>Ligilactobacillus</taxon>
    </lineage>
</organism>
<evidence type="ECO:0000256" key="1">
    <source>
        <dbReference type="SAM" id="Phobius"/>
    </source>
</evidence>
<name>A0A0R1ZNW0_9LACO</name>
<dbReference type="EMBL" id="AYYZ01000005">
    <property type="protein sequence ID" value="KRM53241.1"/>
    <property type="molecule type" value="Genomic_DNA"/>
</dbReference>
<dbReference type="CDD" id="cd03135">
    <property type="entry name" value="GATase1_DJ-1"/>
    <property type="match status" value="1"/>
</dbReference>
<evidence type="ECO:0000313" key="3">
    <source>
        <dbReference type="EMBL" id="KRM53241.1"/>
    </source>
</evidence>
<feature type="transmembrane region" description="Helical" evidence="1">
    <location>
        <begin position="67"/>
        <end position="86"/>
    </location>
</feature>
<protein>
    <submittedName>
        <fullName evidence="3">Transcriptional regulator</fullName>
    </submittedName>
</protein>
<keyword evidence="1" id="KW-0812">Transmembrane</keyword>
<dbReference type="InterPro" id="IPR006287">
    <property type="entry name" value="DJ-1"/>
</dbReference>
<keyword evidence="4" id="KW-1185">Reference proteome</keyword>
<comment type="caution">
    <text evidence="3">The sequence shown here is derived from an EMBL/GenBank/DDBJ whole genome shotgun (WGS) entry which is preliminary data.</text>
</comment>
<accession>A0A0R1ZNW0</accession>
<proteinExistence type="predicted"/>
<dbReference type="Gene3D" id="3.40.50.880">
    <property type="match status" value="1"/>
</dbReference>
<dbReference type="InterPro" id="IPR050325">
    <property type="entry name" value="Prot/Nucl_acid_deglycase"/>
</dbReference>
<dbReference type="PANTHER" id="PTHR48094:SF12">
    <property type="entry name" value="PARKINSON DISEASE PROTEIN 7 HOMOLOG"/>
    <property type="match status" value="1"/>
</dbReference>
<gene>
    <name evidence="3" type="ORF">FC64_GL000812</name>
</gene>
<dbReference type="Pfam" id="PF05656">
    <property type="entry name" value="DUF805"/>
    <property type="match status" value="1"/>
</dbReference>
<dbReference type="GO" id="GO:0005737">
    <property type="term" value="C:cytoplasm"/>
    <property type="evidence" value="ECO:0007669"/>
    <property type="project" value="TreeGrafter"/>
</dbReference>
<dbReference type="PANTHER" id="PTHR48094">
    <property type="entry name" value="PROTEIN/NUCLEIC ACID DEGLYCASE DJ-1-RELATED"/>
    <property type="match status" value="1"/>
</dbReference>
<reference evidence="3 4" key="1">
    <citation type="journal article" date="2015" name="Genome Announc.">
        <title>Expanding the biotechnology potential of lactobacilli through comparative genomics of 213 strains and associated genera.</title>
        <authorList>
            <person name="Sun Z."/>
            <person name="Harris H.M."/>
            <person name="McCann A."/>
            <person name="Guo C."/>
            <person name="Argimon S."/>
            <person name="Zhang W."/>
            <person name="Yang X."/>
            <person name="Jeffery I.B."/>
            <person name="Cooney J.C."/>
            <person name="Kagawa T.F."/>
            <person name="Liu W."/>
            <person name="Song Y."/>
            <person name="Salvetti E."/>
            <person name="Wrobel A."/>
            <person name="Rasinkangas P."/>
            <person name="Parkhill J."/>
            <person name="Rea M.C."/>
            <person name="O'Sullivan O."/>
            <person name="Ritari J."/>
            <person name="Douillard F.P."/>
            <person name="Paul Ross R."/>
            <person name="Yang R."/>
            <person name="Briner A.E."/>
            <person name="Felis G.E."/>
            <person name="de Vos W.M."/>
            <person name="Barrangou R."/>
            <person name="Klaenhammer T.R."/>
            <person name="Caufield P.W."/>
            <person name="Cui Y."/>
            <person name="Zhang H."/>
            <person name="O'Toole P.W."/>
        </authorList>
    </citation>
    <scope>NUCLEOTIDE SEQUENCE [LARGE SCALE GENOMIC DNA]</scope>
    <source>
        <strain evidence="3 4">DSM 20653</strain>
    </source>
</reference>
<dbReference type="PATRIC" id="fig|1423820.4.peg.829"/>
<dbReference type="NCBIfam" id="TIGR01383">
    <property type="entry name" value="not_thiJ"/>
    <property type="match status" value="1"/>
</dbReference>
<sequence length="363" mass="39879">MRRISEKGKVSFEEAFHDYCRGVLSYGGRSTRAGYWWGQIVCIIFAIALYTIFYGSLESSMASGHQSIIMVGSLIVSVGGVLVYIAEYAVLARRLRDIGFKTFPVVIWIVLRWAAALMVKLFGLSFGIILLGVLAVQLILCCLPTDYFARSKENLITRTKENGNLQGSDNMTKTAAVMVAPGCEEIEALTPVDALRRLGVEVDMVGLESTDVMGAHGIKLTCDKVMDESLLDYDVVIFPGGSKGADNLRDSDQLMDLIQQRHSAGKWNAAMCSGPVAFARYGLLDNCTYTCFPGVEKQFENDIKNATHSDEIVVVDEAGKIITSRGPATAMAYAFKIAEILGVDPAPQKEAMLYNYLQDEMRK</sequence>
<dbReference type="Proteomes" id="UP000051291">
    <property type="component" value="Unassembled WGS sequence"/>
</dbReference>
<feature type="domain" description="DJ-1/PfpI" evidence="2">
    <location>
        <begin position="173"/>
        <end position="339"/>
    </location>
</feature>
<feature type="transmembrane region" description="Helical" evidence="1">
    <location>
        <begin position="35"/>
        <end position="55"/>
    </location>
</feature>
<keyword evidence="1" id="KW-0472">Membrane</keyword>
<dbReference type="Pfam" id="PF01965">
    <property type="entry name" value="DJ-1_PfpI"/>
    <property type="match status" value="1"/>
</dbReference>
<dbReference type="STRING" id="1423820.FC64_GL000812"/>
<feature type="transmembrane region" description="Helical" evidence="1">
    <location>
        <begin position="121"/>
        <end position="143"/>
    </location>
</feature>
<keyword evidence="1" id="KW-1133">Transmembrane helix</keyword>
<dbReference type="InterPro" id="IPR008523">
    <property type="entry name" value="DUF805"/>
</dbReference>
<feature type="transmembrane region" description="Helical" evidence="1">
    <location>
        <begin position="98"/>
        <end position="115"/>
    </location>
</feature>
<dbReference type="InterPro" id="IPR002818">
    <property type="entry name" value="DJ-1/PfpI"/>
</dbReference>
<dbReference type="GO" id="GO:0016020">
    <property type="term" value="C:membrane"/>
    <property type="evidence" value="ECO:0007669"/>
    <property type="project" value="InterPro"/>
</dbReference>
<dbReference type="SUPFAM" id="SSF52317">
    <property type="entry name" value="Class I glutamine amidotransferase-like"/>
    <property type="match status" value="1"/>
</dbReference>
<dbReference type="AlphaFoldDB" id="A0A0R1ZNW0"/>